<evidence type="ECO:0000256" key="1">
    <source>
        <dbReference type="SAM" id="MobiDB-lite"/>
    </source>
</evidence>
<dbReference type="InParanoid" id="K1Q446"/>
<keyword evidence="2" id="KW-0812">Transmembrane</keyword>
<keyword evidence="2" id="KW-1133">Transmembrane helix</keyword>
<gene>
    <name evidence="3" type="ORF">CGI_10027154</name>
</gene>
<keyword evidence="2" id="KW-0472">Membrane</keyword>
<feature type="transmembrane region" description="Helical" evidence="2">
    <location>
        <begin position="227"/>
        <end position="248"/>
    </location>
</feature>
<sequence length="370" mass="41992">MNTTCLELAKPTNKHLRLSCNDSSIYHCLLNGNSTNEFEICKNWKWIPGVHLYRQLMNTTCLELAKPSNKHLRLSCNDTSMYHCLLNGNSTNEFEICKKWKWIPEGNCAQVRNTTCLELARPSNQQFRLSCNNIGTYHCLLDQNYTNEFEICKMWKWIPKESGKSVLTATYTLQSLEFKIQLAIKGITLPRLSPVSSNWTSSDGNGGNASSFRTSENAEKHIEIKSVIFFLYIIVIAVVLFISAIFYIQRYMGKGLYMEGQSNPNEKGKGESGRNCNDIKEKESPTDETDLNDDKEKPAGSISGSYHDLQQLDNEEDKEESTDIFDDTFERLQQIPQEIVTLNEDDDEQLSHDSSSAVATTNEAGKTVTE</sequence>
<feature type="compositionally biased region" description="Polar residues" evidence="1">
    <location>
        <begin position="352"/>
        <end position="370"/>
    </location>
</feature>
<accession>K1Q446</accession>
<feature type="region of interest" description="Disordered" evidence="1">
    <location>
        <begin position="341"/>
        <end position="370"/>
    </location>
</feature>
<feature type="compositionally biased region" description="Basic and acidic residues" evidence="1">
    <location>
        <begin position="266"/>
        <end position="285"/>
    </location>
</feature>
<dbReference type="AlphaFoldDB" id="K1Q446"/>
<evidence type="ECO:0000313" key="3">
    <source>
        <dbReference type="EMBL" id="EKC26169.1"/>
    </source>
</evidence>
<dbReference type="EMBL" id="JH823231">
    <property type="protein sequence ID" value="EKC26169.1"/>
    <property type="molecule type" value="Genomic_DNA"/>
</dbReference>
<reference evidence="3" key="1">
    <citation type="journal article" date="2012" name="Nature">
        <title>The oyster genome reveals stress adaptation and complexity of shell formation.</title>
        <authorList>
            <person name="Zhang G."/>
            <person name="Fang X."/>
            <person name="Guo X."/>
            <person name="Li L."/>
            <person name="Luo R."/>
            <person name="Xu F."/>
            <person name="Yang P."/>
            <person name="Zhang L."/>
            <person name="Wang X."/>
            <person name="Qi H."/>
            <person name="Xiong Z."/>
            <person name="Que H."/>
            <person name="Xie Y."/>
            <person name="Holland P.W."/>
            <person name="Paps J."/>
            <person name="Zhu Y."/>
            <person name="Wu F."/>
            <person name="Chen Y."/>
            <person name="Wang J."/>
            <person name="Peng C."/>
            <person name="Meng J."/>
            <person name="Yang L."/>
            <person name="Liu J."/>
            <person name="Wen B."/>
            <person name="Zhang N."/>
            <person name="Huang Z."/>
            <person name="Zhu Q."/>
            <person name="Feng Y."/>
            <person name="Mount A."/>
            <person name="Hedgecock D."/>
            <person name="Xu Z."/>
            <person name="Liu Y."/>
            <person name="Domazet-Loso T."/>
            <person name="Du Y."/>
            <person name="Sun X."/>
            <person name="Zhang S."/>
            <person name="Liu B."/>
            <person name="Cheng P."/>
            <person name="Jiang X."/>
            <person name="Li J."/>
            <person name="Fan D."/>
            <person name="Wang W."/>
            <person name="Fu W."/>
            <person name="Wang T."/>
            <person name="Wang B."/>
            <person name="Zhang J."/>
            <person name="Peng Z."/>
            <person name="Li Y."/>
            <person name="Li N."/>
            <person name="Wang J."/>
            <person name="Chen M."/>
            <person name="He Y."/>
            <person name="Tan F."/>
            <person name="Song X."/>
            <person name="Zheng Q."/>
            <person name="Huang R."/>
            <person name="Yang H."/>
            <person name="Du X."/>
            <person name="Chen L."/>
            <person name="Yang M."/>
            <person name="Gaffney P.M."/>
            <person name="Wang S."/>
            <person name="Luo L."/>
            <person name="She Z."/>
            <person name="Ming Y."/>
            <person name="Huang W."/>
            <person name="Zhang S."/>
            <person name="Huang B."/>
            <person name="Zhang Y."/>
            <person name="Qu T."/>
            <person name="Ni P."/>
            <person name="Miao G."/>
            <person name="Wang J."/>
            <person name="Wang Q."/>
            <person name="Steinberg C.E."/>
            <person name="Wang H."/>
            <person name="Li N."/>
            <person name="Qian L."/>
            <person name="Zhang G."/>
            <person name="Li Y."/>
            <person name="Yang H."/>
            <person name="Liu X."/>
            <person name="Wang J."/>
            <person name="Yin Y."/>
            <person name="Wang J."/>
        </authorList>
    </citation>
    <scope>NUCLEOTIDE SEQUENCE [LARGE SCALE GENOMIC DNA]</scope>
    <source>
        <strain evidence="3">05x7-T-G4-1.051#20</strain>
    </source>
</reference>
<dbReference type="HOGENOM" id="CLU_748530_0_0_1"/>
<proteinExistence type="predicted"/>
<feature type="region of interest" description="Disordered" evidence="1">
    <location>
        <begin position="263"/>
        <end position="326"/>
    </location>
</feature>
<protein>
    <submittedName>
        <fullName evidence="3">Uncharacterized protein</fullName>
    </submittedName>
</protein>
<evidence type="ECO:0000256" key="2">
    <source>
        <dbReference type="SAM" id="Phobius"/>
    </source>
</evidence>
<organism evidence="3">
    <name type="scientific">Magallana gigas</name>
    <name type="common">Pacific oyster</name>
    <name type="synonym">Crassostrea gigas</name>
    <dbReference type="NCBI Taxonomy" id="29159"/>
    <lineage>
        <taxon>Eukaryota</taxon>
        <taxon>Metazoa</taxon>
        <taxon>Spiralia</taxon>
        <taxon>Lophotrochozoa</taxon>
        <taxon>Mollusca</taxon>
        <taxon>Bivalvia</taxon>
        <taxon>Autobranchia</taxon>
        <taxon>Pteriomorphia</taxon>
        <taxon>Ostreida</taxon>
        <taxon>Ostreoidea</taxon>
        <taxon>Ostreidae</taxon>
        <taxon>Magallana</taxon>
    </lineage>
</organism>
<feature type="compositionally biased region" description="Acidic residues" evidence="1">
    <location>
        <begin position="313"/>
        <end position="326"/>
    </location>
</feature>
<name>K1Q446_MAGGI</name>